<dbReference type="PANTHER" id="PTHR42715:SF10">
    <property type="entry name" value="BETA-GLUCOSIDASE"/>
    <property type="match status" value="1"/>
</dbReference>
<dbReference type="SMART" id="SM01217">
    <property type="entry name" value="Fn3_like"/>
    <property type="match status" value="1"/>
</dbReference>
<dbReference type="InterPro" id="IPR013783">
    <property type="entry name" value="Ig-like_fold"/>
</dbReference>
<dbReference type="GO" id="GO:0008422">
    <property type="term" value="F:beta-glucosidase activity"/>
    <property type="evidence" value="ECO:0007669"/>
    <property type="project" value="UniProtKB-EC"/>
</dbReference>
<evidence type="ECO:0000256" key="4">
    <source>
        <dbReference type="RuleBase" id="RU361161"/>
    </source>
</evidence>
<evidence type="ECO:0000256" key="3">
    <source>
        <dbReference type="ARBA" id="ARBA00023277"/>
    </source>
</evidence>
<dbReference type="FunFam" id="3.20.20.300:FF:000028">
    <property type="entry name" value="Thermostable beta-glucosidase B"/>
    <property type="match status" value="1"/>
</dbReference>
<evidence type="ECO:0000256" key="1">
    <source>
        <dbReference type="ARBA" id="ARBA00005336"/>
    </source>
</evidence>
<dbReference type="InterPro" id="IPR026891">
    <property type="entry name" value="Fn3-like"/>
</dbReference>
<dbReference type="InterPro" id="IPR001764">
    <property type="entry name" value="Glyco_hydro_3_N"/>
</dbReference>
<protein>
    <submittedName>
        <fullName evidence="6">Thermostable beta-glucosidase B</fullName>
        <ecNumber evidence="6">3.2.1.21</ecNumber>
    </submittedName>
</protein>
<dbReference type="Gene3D" id="3.20.20.300">
    <property type="entry name" value="Glycoside hydrolase, family 3, N-terminal domain"/>
    <property type="match status" value="1"/>
</dbReference>
<gene>
    <name evidence="6" type="ordered locus">DICTH_1949</name>
</gene>
<dbReference type="InterPro" id="IPR036962">
    <property type="entry name" value="Glyco_hydro_3_N_sf"/>
</dbReference>
<name>B5YC96_DICT6</name>
<dbReference type="STRING" id="309799.DICTH_1949"/>
<keyword evidence="7" id="KW-1185">Reference proteome</keyword>
<proteinExistence type="inferred from homology"/>
<dbReference type="Pfam" id="PF01915">
    <property type="entry name" value="Glyco_hydro_3_C"/>
    <property type="match status" value="1"/>
</dbReference>
<organism evidence="6 7">
    <name type="scientific">Dictyoglomus thermophilum (strain ATCC 35947 / DSM 3960 / H-6-12)</name>
    <dbReference type="NCBI Taxonomy" id="309799"/>
    <lineage>
        <taxon>Bacteria</taxon>
        <taxon>Pseudomonadati</taxon>
        <taxon>Dictyoglomota</taxon>
        <taxon>Dictyoglomia</taxon>
        <taxon>Dictyoglomales</taxon>
        <taxon>Dictyoglomaceae</taxon>
        <taxon>Dictyoglomus</taxon>
    </lineage>
</organism>
<keyword evidence="4 6" id="KW-0326">Glycosidase</keyword>
<accession>B5YC96</accession>
<dbReference type="AlphaFoldDB" id="B5YC96"/>
<dbReference type="SUPFAM" id="SSF52279">
    <property type="entry name" value="Beta-D-glucan exohydrolase, C-terminal domain"/>
    <property type="match status" value="1"/>
</dbReference>
<evidence type="ECO:0000313" key="7">
    <source>
        <dbReference type="Proteomes" id="UP000001733"/>
    </source>
</evidence>
<dbReference type="Pfam" id="PF14310">
    <property type="entry name" value="Fn3-like"/>
    <property type="match status" value="1"/>
</dbReference>
<dbReference type="CAZy" id="GH3">
    <property type="family name" value="Glycoside Hydrolase Family 3"/>
</dbReference>
<dbReference type="Pfam" id="PF00933">
    <property type="entry name" value="Glyco_hydro_3"/>
    <property type="match status" value="1"/>
</dbReference>
<dbReference type="FunFam" id="2.60.40.10:FF:000495">
    <property type="entry name" value="Periplasmic beta-glucosidase"/>
    <property type="match status" value="1"/>
</dbReference>
<dbReference type="HOGENOM" id="CLU_004542_4_1_0"/>
<dbReference type="InterPro" id="IPR017853">
    <property type="entry name" value="GH"/>
</dbReference>
<keyword evidence="3" id="KW-0119">Carbohydrate metabolism</keyword>
<dbReference type="Proteomes" id="UP000001733">
    <property type="component" value="Chromosome"/>
</dbReference>
<evidence type="ECO:0000313" key="6">
    <source>
        <dbReference type="EMBL" id="ACI19278.1"/>
    </source>
</evidence>
<evidence type="ECO:0000259" key="5">
    <source>
        <dbReference type="SMART" id="SM01217"/>
    </source>
</evidence>
<dbReference type="EMBL" id="CP001146">
    <property type="protein sequence ID" value="ACI19278.1"/>
    <property type="molecule type" value="Genomic_DNA"/>
</dbReference>
<dbReference type="InterPro" id="IPR050288">
    <property type="entry name" value="Cellulose_deg_GH3"/>
</dbReference>
<reference evidence="6 7" key="1">
    <citation type="journal article" date="2014" name="Genome Announc.">
        <title>Complete Genome Sequence of the Extreme Thermophile Dictyoglomus thermophilum H-6-12.</title>
        <authorList>
            <person name="Coil D.A."/>
            <person name="Badger J.H."/>
            <person name="Forberger H.C."/>
            <person name="Riggs F."/>
            <person name="Madupu R."/>
            <person name="Fedorova N."/>
            <person name="Ward N."/>
            <person name="Robb F.T."/>
            <person name="Eisen J.A."/>
        </authorList>
    </citation>
    <scope>NUCLEOTIDE SEQUENCE [LARGE SCALE GENOMIC DNA]</scope>
    <source>
        <strain evidence="7">ATCC 35947 / DSM 3960 / H-6-12</strain>
    </source>
</reference>
<evidence type="ECO:0000256" key="2">
    <source>
        <dbReference type="ARBA" id="ARBA00022801"/>
    </source>
</evidence>
<dbReference type="Gene3D" id="3.40.50.1700">
    <property type="entry name" value="Glycoside hydrolase family 3 C-terminal domain"/>
    <property type="match status" value="1"/>
</dbReference>
<dbReference type="PRINTS" id="PR00133">
    <property type="entry name" value="GLHYDRLASE3"/>
</dbReference>
<dbReference type="EC" id="3.2.1.21" evidence="6"/>
<comment type="similarity">
    <text evidence="1 4">Belongs to the glycosyl hydrolase 3 family.</text>
</comment>
<sequence length="782" mass="88714">MKLEYKIPYRIERGEQTNFSPLFIRIISQGGKQMEKDIKKLISQMTLEEKASLCSGLDFWHTKPIERLGIPSIRMSDGPHGLRKEETMFSKTVPATCFPTAVTIAASWDKLLAEKMGKAIGEECQAENVQILLGPGINMKRSPLCGRNFEYYSEDPILAGELAAHFIKGVQSQGVGTSLKHFAANNQEHRRLTVDAIIDERTLREIYLTAFEKAVKEAKPWTVMCSYNKVNGTYASENEFLLTKVLREEWGFEGFVVSDWGAVNDRVKGLAAGLDLQMPYDGGNGDKKIIEAVKSGKLPEEVLDRAVERILKIVFKAIENKKENATYDKEAHHKLAREIARECFVLLKNENNILPLKKEGKIALIGAFAKKPQIQGGGSAHVNPTRVDDAVEEIKKLVGDKVEILYADGYHIEKDDVDEKLIEEAKEIAKKADVVVIFAGLPERYESEGFDRPHMKMPESHNRLIEEVAKVNSNLVVVLSNGAPIEMPWVDKPKAILETYRGGQAWGGAVADVLFGVVNPSGKLPESFPKKLSDNPSYLFFPGEDDRSEYREGIFIGYRYYDKKEMEVLFPFGYGLSYTTFEYSDLKLDKKEMKDDEVLKVSVKVKNTGKVKGKEIVQLYVRDVKSNYIRPEKELKGFEKVELEPGEEKEVVFYLDKRAFAFYNIDIKDWYVEDGEFEILIGKSSRDIVLKDKVFVKSTTKIKRHYHINSTIGDIMSDPEASAKFKHILEQFASAFPAFSSEEAIMNFAEMMKYMPLRNLIHFGQGKFTEEMLENLLKEINS</sequence>
<dbReference type="KEGG" id="dth:DICTH_1949"/>
<dbReference type="PaxDb" id="309799-DICTH_1949"/>
<dbReference type="InterPro" id="IPR036881">
    <property type="entry name" value="Glyco_hydro_3_C_sf"/>
</dbReference>
<dbReference type="InterPro" id="IPR002772">
    <property type="entry name" value="Glyco_hydro_3_C"/>
</dbReference>
<keyword evidence="2 4" id="KW-0378">Hydrolase</keyword>
<dbReference type="PANTHER" id="PTHR42715">
    <property type="entry name" value="BETA-GLUCOSIDASE"/>
    <property type="match status" value="1"/>
</dbReference>
<feature type="domain" description="Fibronectin type III-like" evidence="5">
    <location>
        <begin position="615"/>
        <end position="685"/>
    </location>
</feature>
<dbReference type="SUPFAM" id="SSF51445">
    <property type="entry name" value="(Trans)glycosidases"/>
    <property type="match status" value="1"/>
</dbReference>
<dbReference type="GO" id="GO:0005975">
    <property type="term" value="P:carbohydrate metabolic process"/>
    <property type="evidence" value="ECO:0007669"/>
    <property type="project" value="InterPro"/>
</dbReference>
<dbReference type="PROSITE" id="PS00775">
    <property type="entry name" value="GLYCOSYL_HYDROL_F3"/>
    <property type="match status" value="1"/>
</dbReference>
<dbReference type="Gene3D" id="2.60.40.10">
    <property type="entry name" value="Immunoglobulins"/>
    <property type="match status" value="1"/>
</dbReference>
<dbReference type="SMR" id="B5YC96"/>
<dbReference type="InterPro" id="IPR019800">
    <property type="entry name" value="Glyco_hydro_3_AS"/>
</dbReference>
<dbReference type="eggNOG" id="COG1472">
    <property type="taxonomic scope" value="Bacteria"/>
</dbReference>